<accession>A0A8H3HVJ7</accession>
<dbReference type="FunFam" id="3.40.1060.10:FF:000001">
    <property type="entry name" value="Aconitate hydratase, mitochondrial"/>
    <property type="match status" value="1"/>
</dbReference>
<reference evidence="5" key="1">
    <citation type="submission" date="2021-01" db="EMBL/GenBank/DDBJ databases">
        <authorList>
            <person name="Kaushik A."/>
        </authorList>
    </citation>
    <scope>NUCLEOTIDE SEQUENCE</scope>
    <source>
        <strain evidence="5">AG5</strain>
    </source>
</reference>
<dbReference type="InterPro" id="IPR036008">
    <property type="entry name" value="Aconitase_4Fe-4S_dom"/>
</dbReference>
<evidence type="ECO:0000259" key="4">
    <source>
        <dbReference type="Pfam" id="PF00330"/>
    </source>
</evidence>
<dbReference type="InterPro" id="IPR018136">
    <property type="entry name" value="Aconitase_4Fe-4S_BS"/>
</dbReference>
<feature type="domain" description="Aconitase/3-isopropylmalate dehydratase large subunit alpha/beta/alpha" evidence="4">
    <location>
        <begin position="57"/>
        <end position="459"/>
    </location>
</feature>
<dbReference type="GO" id="GO:0003994">
    <property type="term" value="F:aconitate hydratase activity"/>
    <property type="evidence" value="ECO:0007669"/>
    <property type="project" value="TreeGrafter"/>
</dbReference>
<dbReference type="InterPro" id="IPR001030">
    <property type="entry name" value="Acoase/IPM_deHydtase_lsu_aba"/>
</dbReference>
<sequence>MYTLTRTASRVGRGFATHVGTPNKDCSTITPPYATLLKKLEEVRNILGRDIKLTLAEKILYAHLHEPQADLERGKKIRGEAYLRLKPQRVAMQDASAQMALNGDRLQFMTCGLSKTAVPSSIHCDHLIQAVDGAESDLKRSIVTNQEVFDFLESAAKKYGIEFWGPGSGIIHQIVLENYAAPGMLMLGTDSHTPNAGGLGTVAIGVGGADAVDAMTDTPWELKAPLVTGIHLTGKMGDWTTPKDLILHLAGKLTVRGGTGRILEYFGPGVNAQSCTGLATTANMGAEVGATTTVFPYTDNMRAYLHATGRSPVANAADQAAKAGYLAADEGAEYDDVIEINLSSLEPTINGPFTPDLATPLSQFGAFVKKNGWKDELSAGLIGSCTNSSYEDMSRVTSIARQAKAAGLKAAVPFLCTPGSEQIRATIERDGLTESLRGIGATVLANACGPCIGQWKREDRKGEENGSDLDLIQS</sequence>
<name>A0A8H3HVJ7_9AGAM</name>
<evidence type="ECO:0000313" key="6">
    <source>
        <dbReference type="Proteomes" id="UP000663827"/>
    </source>
</evidence>
<dbReference type="Proteomes" id="UP000663827">
    <property type="component" value="Unassembled WGS sequence"/>
</dbReference>
<dbReference type="SUPFAM" id="SSF53732">
    <property type="entry name" value="Aconitase iron-sulfur domain"/>
    <property type="match status" value="1"/>
</dbReference>
<dbReference type="GO" id="GO:0051539">
    <property type="term" value="F:4 iron, 4 sulfur cluster binding"/>
    <property type="evidence" value="ECO:0007669"/>
    <property type="project" value="TreeGrafter"/>
</dbReference>
<organism evidence="5 6">
    <name type="scientific">Rhizoctonia solani</name>
    <dbReference type="NCBI Taxonomy" id="456999"/>
    <lineage>
        <taxon>Eukaryota</taxon>
        <taxon>Fungi</taxon>
        <taxon>Dikarya</taxon>
        <taxon>Basidiomycota</taxon>
        <taxon>Agaricomycotina</taxon>
        <taxon>Agaricomycetes</taxon>
        <taxon>Cantharellales</taxon>
        <taxon>Ceratobasidiaceae</taxon>
        <taxon>Rhizoctonia</taxon>
    </lineage>
</organism>
<proteinExistence type="predicted"/>
<evidence type="ECO:0000256" key="1">
    <source>
        <dbReference type="ARBA" id="ARBA00022723"/>
    </source>
</evidence>
<dbReference type="PRINTS" id="PR00415">
    <property type="entry name" value="ACONITASE"/>
</dbReference>
<evidence type="ECO:0000313" key="5">
    <source>
        <dbReference type="EMBL" id="CAE7079786.1"/>
    </source>
</evidence>
<dbReference type="GO" id="GO:0005829">
    <property type="term" value="C:cytosol"/>
    <property type="evidence" value="ECO:0007669"/>
    <property type="project" value="TreeGrafter"/>
</dbReference>
<dbReference type="Gene3D" id="3.30.499.10">
    <property type="entry name" value="Aconitase, domain 3"/>
    <property type="match status" value="2"/>
</dbReference>
<dbReference type="AlphaFoldDB" id="A0A8H3HVJ7"/>
<dbReference type="GO" id="GO:0046872">
    <property type="term" value="F:metal ion binding"/>
    <property type="evidence" value="ECO:0007669"/>
    <property type="project" value="UniProtKB-KW"/>
</dbReference>
<dbReference type="PROSITE" id="PS01244">
    <property type="entry name" value="ACONITASE_2"/>
    <property type="match status" value="1"/>
</dbReference>
<keyword evidence="1" id="KW-0479">Metal-binding</keyword>
<protein>
    <recommendedName>
        <fullName evidence="4">Aconitase/3-isopropylmalate dehydratase large subunit alpha/beta/alpha domain-containing protein</fullName>
    </recommendedName>
</protein>
<gene>
    <name evidence="5" type="ORF">RDB_LOCUS22792</name>
</gene>
<dbReference type="GO" id="GO:0005739">
    <property type="term" value="C:mitochondrion"/>
    <property type="evidence" value="ECO:0007669"/>
    <property type="project" value="TreeGrafter"/>
</dbReference>
<keyword evidence="3" id="KW-0411">Iron-sulfur</keyword>
<evidence type="ECO:0000256" key="2">
    <source>
        <dbReference type="ARBA" id="ARBA00023004"/>
    </source>
</evidence>
<dbReference type="InterPro" id="IPR015932">
    <property type="entry name" value="Aconitase_dom2"/>
</dbReference>
<dbReference type="FunFam" id="3.30.499.10:FF:000004">
    <property type="entry name" value="Aconitate hydratase, mitochondrial"/>
    <property type="match status" value="1"/>
</dbReference>
<comment type="caution">
    <text evidence="5">The sequence shown here is derived from an EMBL/GenBank/DDBJ whole genome shotgun (WGS) entry which is preliminary data.</text>
</comment>
<dbReference type="PANTHER" id="PTHR43160:SF2">
    <property type="entry name" value="HOMOCITRATE DEHYDRATASE, MITOCHONDRIAL"/>
    <property type="match status" value="1"/>
</dbReference>
<dbReference type="InterPro" id="IPR050926">
    <property type="entry name" value="Aconitase/IPM_isomerase"/>
</dbReference>
<evidence type="ECO:0000256" key="3">
    <source>
        <dbReference type="ARBA" id="ARBA00023014"/>
    </source>
</evidence>
<dbReference type="EMBL" id="CAJNJQ010000459">
    <property type="protein sequence ID" value="CAE7079786.1"/>
    <property type="molecule type" value="Genomic_DNA"/>
</dbReference>
<dbReference type="PANTHER" id="PTHR43160">
    <property type="entry name" value="ACONITATE HYDRATASE B"/>
    <property type="match status" value="1"/>
</dbReference>
<dbReference type="Gene3D" id="3.40.1060.10">
    <property type="entry name" value="Aconitase, Domain 2"/>
    <property type="match status" value="1"/>
</dbReference>
<dbReference type="Pfam" id="PF00330">
    <property type="entry name" value="Aconitase"/>
    <property type="match status" value="1"/>
</dbReference>
<dbReference type="InterPro" id="IPR015931">
    <property type="entry name" value="Acnase/IPM_dHydase_lsu_aba_1/3"/>
</dbReference>
<keyword evidence="2" id="KW-0408">Iron</keyword>